<reference evidence="3 4" key="1">
    <citation type="submission" date="2018-01" db="EMBL/GenBank/DDBJ databases">
        <title>Arthrobacter sp. nov., from glaciers in China.</title>
        <authorList>
            <person name="Liu Q."/>
            <person name="Xin Y.-H."/>
        </authorList>
    </citation>
    <scope>NUCLEOTIDE SEQUENCE [LARGE SCALE GENOMIC DNA]</scope>
    <source>
        <strain evidence="3 4">HLT2-12-2</strain>
    </source>
</reference>
<dbReference type="EMBL" id="PPXC01000013">
    <property type="protein sequence ID" value="POH72464.1"/>
    <property type="molecule type" value="Genomic_DNA"/>
</dbReference>
<comment type="similarity">
    <text evidence="1">Belongs to the universal stress protein A family.</text>
</comment>
<dbReference type="SUPFAM" id="SSF52402">
    <property type="entry name" value="Adenine nucleotide alpha hydrolases-like"/>
    <property type="match status" value="1"/>
</dbReference>
<dbReference type="CDD" id="cd23659">
    <property type="entry name" value="USP_At3g01520-like"/>
    <property type="match status" value="1"/>
</dbReference>
<evidence type="ECO:0000259" key="2">
    <source>
        <dbReference type="Pfam" id="PF00582"/>
    </source>
</evidence>
<dbReference type="InterPro" id="IPR006016">
    <property type="entry name" value="UspA"/>
</dbReference>
<evidence type="ECO:0000313" key="3">
    <source>
        <dbReference type="EMBL" id="POH72464.1"/>
    </source>
</evidence>
<evidence type="ECO:0000313" key="4">
    <source>
        <dbReference type="Proteomes" id="UP000237061"/>
    </source>
</evidence>
<sequence length="148" mass="15046">MMEVGAVFRIVVGVDGSDSSLTALDWALEEARLRSGQVHVVAAWHYPVIGDAAGKAEDHEAFGEDARHAHTEALRRASGPGVAVTGEVTEGHPAEVLLKAAAGADLLVVGSRGHGGFAGMLLDSVSGHAVHHAHCPVLVVRAGAGAGP</sequence>
<dbReference type="PRINTS" id="PR01438">
    <property type="entry name" value="UNVRSLSTRESS"/>
</dbReference>
<keyword evidence="4" id="KW-1185">Reference proteome</keyword>
<dbReference type="RefSeq" id="WP_103466687.1">
    <property type="nucleotide sequence ID" value="NZ_PPXC01000013.1"/>
</dbReference>
<accession>A0A2S3ZTP8</accession>
<evidence type="ECO:0000256" key="1">
    <source>
        <dbReference type="ARBA" id="ARBA00008791"/>
    </source>
</evidence>
<dbReference type="Gene3D" id="3.40.50.620">
    <property type="entry name" value="HUPs"/>
    <property type="match status" value="1"/>
</dbReference>
<dbReference type="AlphaFoldDB" id="A0A2S3ZTP8"/>
<proteinExistence type="inferred from homology"/>
<comment type="caution">
    <text evidence="3">The sequence shown here is derived from an EMBL/GenBank/DDBJ whole genome shotgun (WGS) entry which is preliminary data.</text>
</comment>
<dbReference type="PANTHER" id="PTHR31964">
    <property type="entry name" value="ADENINE NUCLEOTIDE ALPHA HYDROLASES-LIKE SUPERFAMILY PROTEIN"/>
    <property type="match status" value="1"/>
</dbReference>
<dbReference type="InterPro" id="IPR006015">
    <property type="entry name" value="Universal_stress_UspA"/>
</dbReference>
<dbReference type="InterPro" id="IPR014729">
    <property type="entry name" value="Rossmann-like_a/b/a_fold"/>
</dbReference>
<protein>
    <submittedName>
        <fullName evidence="3">Universal stress protein</fullName>
    </submittedName>
</protein>
<feature type="domain" description="UspA" evidence="2">
    <location>
        <begin position="9"/>
        <end position="141"/>
    </location>
</feature>
<gene>
    <name evidence="3" type="ORF">CVS27_15130</name>
</gene>
<name>A0A2S3ZTP8_ARTGL</name>
<dbReference type="Pfam" id="PF00582">
    <property type="entry name" value="Usp"/>
    <property type="match status" value="1"/>
</dbReference>
<dbReference type="PANTHER" id="PTHR31964:SF113">
    <property type="entry name" value="USPA DOMAIN-CONTAINING PROTEIN"/>
    <property type="match status" value="1"/>
</dbReference>
<organism evidence="3 4">
    <name type="scientific">Arthrobacter glacialis</name>
    <dbReference type="NCBI Taxonomy" id="1664"/>
    <lineage>
        <taxon>Bacteria</taxon>
        <taxon>Bacillati</taxon>
        <taxon>Actinomycetota</taxon>
        <taxon>Actinomycetes</taxon>
        <taxon>Micrococcales</taxon>
        <taxon>Micrococcaceae</taxon>
        <taxon>Arthrobacter</taxon>
    </lineage>
</organism>
<dbReference type="Proteomes" id="UP000237061">
    <property type="component" value="Unassembled WGS sequence"/>
</dbReference>